<name>A0ABU9U8D0_9SPIR</name>
<proteinExistence type="predicted"/>
<evidence type="ECO:0000313" key="1">
    <source>
        <dbReference type="EMBL" id="MEM5946932.1"/>
    </source>
</evidence>
<organism evidence="1 2">
    <name type="scientific">Rarispira pelagica</name>
    <dbReference type="NCBI Taxonomy" id="3141764"/>
    <lineage>
        <taxon>Bacteria</taxon>
        <taxon>Pseudomonadati</taxon>
        <taxon>Spirochaetota</taxon>
        <taxon>Spirochaetia</taxon>
        <taxon>Winmispirales</taxon>
        <taxon>Winmispiraceae</taxon>
        <taxon>Rarispira</taxon>
    </lineage>
</organism>
<keyword evidence="2" id="KW-1185">Reference proteome</keyword>
<evidence type="ECO:0000313" key="2">
    <source>
        <dbReference type="Proteomes" id="UP001466331"/>
    </source>
</evidence>
<gene>
    <name evidence="1" type="ORF">WKV44_00065</name>
</gene>
<accession>A0ABU9U8D0</accession>
<dbReference type="Proteomes" id="UP001466331">
    <property type="component" value="Unassembled WGS sequence"/>
</dbReference>
<dbReference type="EMBL" id="JBCHKQ010000001">
    <property type="protein sequence ID" value="MEM5946932.1"/>
    <property type="molecule type" value="Genomic_DNA"/>
</dbReference>
<dbReference type="RefSeq" id="WP_420068386.1">
    <property type="nucleotide sequence ID" value="NZ_JBCHKQ010000001.1"/>
</dbReference>
<protein>
    <submittedName>
        <fullName evidence="1">Uncharacterized protein</fullName>
    </submittedName>
</protein>
<reference evidence="1 2" key="1">
    <citation type="submission" date="2024-03" db="EMBL/GenBank/DDBJ databases">
        <title>Ignisphaera cupida sp. nov., a hyperthermophilic hydrolytic archaeon from a hot spring of Kamchatka, and proposal of Ignisphaeraceae fam. nov.</title>
        <authorList>
            <person name="Podosokorskaya O.A."/>
            <person name="Elcheninov A.G."/>
            <person name="Maltseva A.I."/>
            <person name="Zayulina K.S."/>
            <person name="Novikov A."/>
            <person name="Merkel A.Y."/>
        </authorList>
    </citation>
    <scope>NUCLEOTIDE SEQUENCE [LARGE SCALE GENOMIC DNA]</scope>
    <source>
        <strain evidence="1 2">38H-sp</strain>
    </source>
</reference>
<comment type="caution">
    <text evidence="1">The sequence shown here is derived from an EMBL/GenBank/DDBJ whole genome shotgun (WGS) entry which is preliminary data.</text>
</comment>
<sequence>MRRVAVLMISLCFVTGIFSQDAGIQSDQETASILLREYIAAKTLEANDKTDDFALVFGGSLLTVGGLGFFLWADPVTDYFAQNNPLWTNTATYITGGAITGTGLFMTALGTYNFLVPPVSYADKYKEVLKTSNIVLREALAEGILRDNADMARQERVTRGTWIILTPIVAVGLKSGLNIAQSKTWDEGIDIYWVSSLITAVTSGINILNTPSQEERLYQRYLTLRAKQEIYTLNKKSQDRTK</sequence>